<keyword evidence="1" id="KW-0255">Endonuclease</keyword>
<dbReference type="AlphaFoldDB" id="A0A926Z7P2"/>
<reference evidence="1" key="2">
    <citation type="submission" date="2020-08" db="EMBL/GenBank/DDBJ databases">
        <authorList>
            <person name="Chen M."/>
            <person name="Teng W."/>
            <person name="Zhao L."/>
            <person name="Hu C."/>
            <person name="Zhou Y."/>
            <person name="Han B."/>
            <person name="Song L."/>
            <person name="Shu W."/>
        </authorList>
    </citation>
    <scope>NUCLEOTIDE SEQUENCE</scope>
    <source>
        <strain evidence="1">FACHB-1277</strain>
    </source>
</reference>
<dbReference type="EMBL" id="JACJPY010000072">
    <property type="protein sequence ID" value="MBD2151927.1"/>
    <property type="molecule type" value="Genomic_DNA"/>
</dbReference>
<dbReference type="GO" id="GO:0009036">
    <property type="term" value="F:type II site-specific deoxyribonuclease activity"/>
    <property type="evidence" value="ECO:0007669"/>
    <property type="project" value="InterPro"/>
</dbReference>
<dbReference type="GO" id="GO:0003677">
    <property type="term" value="F:DNA binding"/>
    <property type="evidence" value="ECO:0007669"/>
    <property type="project" value="InterPro"/>
</dbReference>
<dbReference type="Pfam" id="PF09519">
    <property type="entry name" value="RE_HindVP"/>
    <property type="match status" value="1"/>
</dbReference>
<organism evidence="1 2">
    <name type="scientific">Pseudanabaena cinerea FACHB-1277</name>
    <dbReference type="NCBI Taxonomy" id="2949581"/>
    <lineage>
        <taxon>Bacteria</taxon>
        <taxon>Bacillati</taxon>
        <taxon>Cyanobacteriota</taxon>
        <taxon>Cyanophyceae</taxon>
        <taxon>Pseudanabaenales</taxon>
        <taxon>Pseudanabaenaceae</taxon>
        <taxon>Pseudanabaena</taxon>
        <taxon>Pseudanabaena cinerea</taxon>
    </lineage>
</organism>
<gene>
    <name evidence="1" type="ORF">H6F44_17615</name>
</gene>
<dbReference type="InterPro" id="IPR019044">
    <property type="entry name" value="Restrct_endonuc_II_HindVP"/>
</dbReference>
<dbReference type="Proteomes" id="UP000631421">
    <property type="component" value="Unassembled WGS sequence"/>
</dbReference>
<protein>
    <submittedName>
        <fullName evidence="1">HindVP family restriction endonuclease</fullName>
    </submittedName>
</protein>
<keyword evidence="1" id="KW-0378">Hydrolase</keyword>
<evidence type="ECO:0000313" key="1">
    <source>
        <dbReference type="EMBL" id="MBD2151927.1"/>
    </source>
</evidence>
<keyword evidence="1" id="KW-0540">Nuclease</keyword>
<dbReference type="GO" id="GO:0009307">
    <property type="term" value="P:DNA restriction-modification system"/>
    <property type="evidence" value="ECO:0007669"/>
    <property type="project" value="InterPro"/>
</dbReference>
<dbReference type="RefSeq" id="WP_190352342.1">
    <property type="nucleotide sequence ID" value="NZ_JACJPY010000072.1"/>
</dbReference>
<sequence>MTTQASLFGLNNSNRDFSKAESWGKNQFNSSFPAALSCYLDDQGIAANYISIANQKFDINLIDIATVFGIKPSETNTYFAFESQHTPFQKYVIGSLPRTDLVIQDSLTGQCLRGLEVKLTALPDNTTCNLSDDKFGCEIVVRPDTIVYLASSIVSKNIELVKHHIERSNVVVDNWSDAREVITSIQKIISCISDISIGIEKNQSPFLLHPIWKTIGKSPKLAENCLDVFVWSDAAFAWFISQISKSDNNATQITRQTRTSIWLYKMLLDICIHGRCDYKDIIDKLSYNTKNDKAFASAGNVTNPYMSCENLTSPRIKKDEIKNIILGGGQNLLSPERRFDAIIFNSPELFS</sequence>
<evidence type="ECO:0000313" key="2">
    <source>
        <dbReference type="Proteomes" id="UP000631421"/>
    </source>
</evidence>
<accession>A0A926Z7P2</accession>
<name>A0A926Z7P2_9CYAN</name>
<reference evidence="1" key="1">
    <citation type="journal article" date="2015" name="ISME J.">
        <title>Draft Genome Sequence of Streptomyces incarnatus NRRL8089, which Produces the Nucleoside Antibiotic Sinefungin.</title>
        <authorList>
            <person name="Oshima K."/>
            <person name="Hattori M."/>
            <person name="Shimizu H."/>
            <person name="Fukuda K."/>
            <person name="Nemoto M."/>
            <person name="Inagaki K."/>
            <person name="Tamura T."/>
        </authorList>
    </citation>
    <scope>NUCLEOTIDE SEQUENCE</scope>
    <source>
        <strain evidence="1">FACHB-1277</strain>
    </source>
</reference>
<comment type="caution">
    <text evidence="1">The sequence shown here is derived from an EMBL/GenBank/DDBJ whole genome shotgun (WGS) entry which is preliminary data.</text>
</comment>
<proteinExistence type="predicted"/>
<keyword evidence="2" id="KW-1185">Reference proteome</keyword>